<keyword evidence="5" id="KW-0804">Transcription</keyword>
<dbReference type="SUPFAM" id="SSF81296">
    <property type="entry name" value="E set domains"/>
    <property type="match status" value="1"/>
</dbReference>
<dbReference type="InterPro" id="IPR008967">
    <property type="entry name" value="p53-like_TF_DNA-bd_sf"/>
</dbReference>
<comment type="subcellular location">
    <subcellularLocation>
        <location evidence="1">Nucleus</location>
    </subcellularLocation>
</comment>
<dbReference type="Pfam" id="PF09271">
    <property type="entry name" value="LAG1-DNAbind"/>
    <property type="match status" value="1"/>
</dbReference>
<accession>A0AAN5I3L9</accession>
<feature type="non-terminal residue" evidence="11">
    <location>
        <position position="719"/>
    </location>
</feature>
<keyword evidence="8" id="KW-0472">Membrane</keyword>
<feature type="transmembrane region" description="Helical" evidence="8">
    <location>
        <begin position="219"/>
        <end position="238"/>
    </location>
</feature>
<dbReference type="FunFam" id="2.60.40.1450:FF:000003">
    <property type="entry name" value="Related to J kappa-recombination signal binding protein"/>
    <property type="match status" value="1"/>
</dbReference>
<dbReference type="SUPFAM" id="SSF49417">
    <property type="entry name" value="p53-like transcription factors"/>
    <property type="match status" value="1"/>
</dbReference>
<dbReference type="InterPro" id="IPR037095">
    <property type="entry name" value="RBP-J/Cbf11_DNA-bd_sf"/>
</dbReference>
<dbReference type="Pfam" id="PF09270">
    <property type="entry name" value="BTD"/>
    <property type="match status" value="1"/>
</dbReference>
<dbReference type="Gene3D" id="2.80.10.50">
    <property type="match status" value="1"/>
</dbReference>
<feature type="region of interest" description="Disordered" evidence="7">
    <location>
        <begin position="1"/>
        <end position="99"/>
    </location>
</feature>
<dbReference type="PANTHER" id="PTHR10665">
    <property type="entry name" value="RECOMBINING BINDING PROTEIN SUPPRESSOR OF HAIRLESS"/>
    <property type="match status" value="1"/>
</dbReference>
<dbReference type="GO" id="GO:1990433">
    <property type="term" value="C:CSL-Notch-Mastermind transcription factor complex"/>
    <property type="evidence" value="ECO:0007669"/>
    <property type="project" value="UniProtKB-ARBA"/>
</dbReference>
<dbReference type="GO" id="GO:0000978">
    <property type="term" value="F:RNA polymerase II cis-regulatory region sequence-specific DNA binding"/>
    <property type="evidence" value="ECO:0007669"/>
    <property type="project" value="InterPro"/>
</dbReference>
<dbReference type="SMART" id="SM01267">
    <property type="entry name" value="LAG1_DNAbind"/>
    <property type="match status" value="1"/>
</dbReference>
<dbReference type="InterPro" id="IPR013783">
    <property type="entry name" value="Ig-like_fold"/>
</dbReference>
<evidence type="ECO:0000313" key="12">
    <source>
        <dbReference type="Proteomes" id="UP001328107"/>
    </source>
</evidence>
<evidence type="ECO:0000259" key="9">
    <source>
        <dbReference type="SMART" id="SM01267"/>
    </source>
</evidence>
<evidence type="ECO:0000256" key="3">
    <source>
        <dbReference type="ARBA" id="ARBA00023015"/>
    </source>
</evidence>
<dbReference type="EMBL" id="BTRK01000004">
    <property type="protein sequence ID" value="GMR50773.1"/>
    <property type="molecule type" value="Genomic_DNA"/>
</dbReference>
<comment type="caution">
    <text evidence="11">The sequence shown here is derived from an EMBL/GenBank/DDBJ whole genome shotgun (WGS) entry which is preliminary data.</text>
</comment>
<dbReference type="InterPro" id="IPR038007">
    <property type="entry name" value="RBP-Jkappa_IPT"/>
</dbReference>
<dbReference type="Pfam" id="PF20144">
    <property type="entry name" value="TIG_SUH"/>
    <property type="match status" value="1"/>
</dbReference>
<keyword evidence="8" id="KW-1133">Transmembrane helix</keyword>
<name>A0AAN5I3L9_9BILA</name>
<keyword evidence="3" id="KW-0805">Transcription regulation</keyword>
<dbReference type="InterPro" id="IPR040159">
    <property type="entry name" value="CLS_fam"/>
</dbReference>
<keyword evidence="8" id="KW-0812">Transmembrane</keyword>
<feature type="domain" description="Beta-trefoil DNA-binding" evidence="10">
    <location>
        <begin position="430"/>
        <end position="588"/>
    </location>
</feature>
<comment type="similarity">
    <text evidence="2">Belongs to the Su(H) family.</text>
</comment>
<proteinExistence type="inferred from homology"/>
<dbReference type="FunFam" id="2.80.10.50:FF:000003">
    <property type="entry name" value="recombining binding protein suppressor of hairless"/>
    <property type="match status" value="1"/>
</dbReference>
<keyword evidence="12" id="KW-1185">Reference proteome</keyword>
<keyword evidence="4" id="KW-0238">DNA-binding</keyword>
<feature type="non-terminal residue" evidence="11">
    <location>
        <position position="1"/>
    </location>
</feature>
<sequence>QPSTSSPPRALNGPHTTTSPARKRPHHDGLIPSPIVSGIENTLERAKRGPPMELRGSPGNEPPYSSSCSARPEMDYKPQSLQQQHQGGGGSGQQQSSAAAAAAAASQQAADAATAATLLGLSSAAAWGPMAGYSAMDPYGAYYGTSSANAVGAGVGCGGSAASADALWGGFSTTAAAAWPTNMQRQLQLYPAGAISASMAGSFVCNLNISIKEDKRSSIIVLIVAGLGGGGGMGSLGVGSSGGGGMHQFPMLPQPDAMQTYLMNPSAYECVVTIYHAKVAQKSYGNEKRFFCPPPCVYLGGEGWKAKRMIIDRLYKDARATMIKSGGVETTPEAEKIHEAQASELCAFIGIGAPSDQERQSLDFSNQKDYCAAKSLYISDADKRKYFELSVQFFYGCTIDVGCFSSARIKVISKPSKKKQSMKNTDCKFLCIASGTKVALFNRLRSQTVSTRYLHVDNGHFHASSTKWGAFTIHLCQQDDPHMLGADDTTRFTVRDGFVHYGSVIKLVDSVSGIALPRMRIRKVDKTHVLLDNASSEEPVSQLHKCAFQMIDNEYVYLCLSHDKIIQHQAQPVNGDPQRHQISDGAAWTIISTDKAEYRFYEANGLVRTPITPAPTLTSVDVAGPTERQRMELSGRGFTNNLKVWLHTVELETTIRSEEHAVAVLPSIAEMSRLCPEAGAAIGDMPLAISFVRDDGVIYGTSSTFTYKQISPVPTNYYK</sequence>
<reference evidence="12" key="1">
    <citation type="submission" date="2022-10" db="EMBL/GenBank/DDBJ databases">
        <title>Genome assembly of Pristionchus species.</title>
        <authorList>
            <person name="Yoshida K."/>
            <person name="Sommer R.J."/>
        </authorList>
    </citation>
    <scope>NUCLEOTIDE SEQUENCE [LARGE SCALE GENOMIC DNA]</scope>
    <source>
        <strain evidence="12">RS5460</strain>
    </source>
</reference>
<evidence type="ECO:0000256" key="1">
    <source>
        <dbReference type="ARBA" id="ARBA00004123"/>
    </source>
</evidence>
<keyword evidence="6" id="KW-0539">Nucleus</keyword>
<dbReference type="Gene3D" id="2.60.40.10">
    <property type="entry name" value="Immunoglobulins"/>
    <property type="match status" value="1"/>
</dbReference>
<protein>
    <recommendedName>
        <fullName evidence="13">Suppressor of hairless protein</fullName>
    </recommendedName>
</protein>
<evidence type="ECO:0000256" key="7">
    <source>
        <dbReference type="SAM" id="MobiDB-lite"/>
    </source>
</evidence>
<dbReference type="SMART" id="SM01268">
    <property type="entry name" value="BTD"/>
    <property type="match status" value="1"/>
</dbReference>
<evidence type="ECO:0000256" key="6">
    <source>
        <dbReference type="ARBA" id="ARBA00023242"/>
    </source>
</evidence>
<evidence type="ECO:0000256" key="4">
    <source>
        <dbReference type="ARBA" id="ARBA00023125"/>
    </source>
</evidence>
<dbReference type="InterPro" id="IPR015351">
    <property type="entry name" value="RBP-J/Cbf11/Cbf12_DNA-bd"/>
</dbReference>
<evidence type="ECO:0000256" key="2">
    <source>
        <dbReference type="ARBA" id="ARBA00009704"/>
    </source>
</evidence>
<evidence type="ECO:0008006" key="13">
    <source>
        <dbReference type="Google" id="ProtNLM"/>
    </source>
</evidence>
<feature type="domain" description="RBP-J/Cbf11/Cbf12 DNA binding" evidence="9">
    <location>
        <begin position="271"/>
        <end position="426"/>
    </location>
</feature>
<evidence type="ECO:0000256" key="8">
    <source>
        <dbReference type="SAM" id="Phobius"/>
    </source>
</evidence>
<organism evidence="11 12">
    <name type="scientific">Pristionchus mayeri</name>
    <dbReference type="NCBI Taxonomy" id="1317129"/>
    <lineage>
        <taxon>Eukaryota</taxon>
        <taxon>Metazoa</taxon>
        <taxon>Ecdysozoa</taxon>
        <taxon>Nematoda</taxon>
        <taxon>Chromadorea</taxon>
        <taxon>Rhabditida</taxon>
        <taxon>Rhabditina</taxon>
        <taxon>Diplogasteromorpha</taxon>
        <taxon>Diplogasteroidea</taxon>
        <taxon>Neodiplogasteridae</taxon>
        <taxon>Pristionchus</taxon>
    </lineage>
</organism>
<dbReference type="InterPro" id="IPR015350">
    <property type="entry name" value="Beta-trefoil_DNA-bd_dom"/>
</dbReference>
<evidence type="ECO:0000313" key="11">
    <source>
        <dbReference type="EMBL" id="GMR50773.1"/>
    </source>
</evidence>
<dbReference type="AlphaFoldDB" id="A0AAN5I3L9"/>
<dbReference type="InterPro" id="IPR036358">
    <property type="entry name" value="BTD_sf"/>
</dbReference>
<gene>
    <name evidence="11" type="ORF">PMAYCL1PPCAC_20968</name>
</gene>
<dbReference type="Gene3D" id="2.60.40.1450">
    <property type="entry name" value="LAG1, DNA binding domain"/>
    <property type="match status" value="1"/>
</dbReference>
<evidence type="ECO:0000256" key="5">
    <source>
        <dbReference type="ARBA" id="ARBA00023163"/>
    </source>
</evidence>
<dbReference type="Proteomes" id="UP001328107">
    <property type="component" value="Unassembled WGS sequence"/>
</dbReference>
<dbReference type="InterPro" id="IPR014756">
    <property type="entry name" value="Ig_E-set"/>
</dbReference>
<evidence type="ECO:0000259" key="10">
    <source>
        <dbReference type="SMART" id="SM01268"/>
    </source>
</evidence>
<dbReference type="SUPFAM" id="SSF110217">
    <property type="entry name" value="DNA-binding protein LAG-1 (CSL)"/>
    <property type="match status" value="1"/>
</dbReference>
<feature type="transmembrane region" description="Helical" evidence="8">
    <location>
        <begin position="189"/>
        <end position="207"/>
    </location>
</feature>
<dbReference type="GO" id="GO:0001228">
    <property type="term" value="F:DNA-binding transcription activator activity, RNA polymerase II-specific"/>
    <property type="evidence" value="ECO:0007669"/>
    <property type="project" value="InterPro"/>
</dbReference>